<dbReference type="SUPFAM" id="SSF49464">
    <property type="entry name" value="Carboxypeptidase regulatory domain-like"/>
    <property type="match status" value="1"/>
</dbReference>
<dbReference type="PANTHER" id="PTHR40980">
    <property type="entry name" value="PLUG DOMAIN-CONTAINING PROTEIN"/>
    <property type="match status" value="1"/>
</dbReference>
<keyword evidence="5 7" id="KW-0472">Membrane</keyword>
<dbReference type="InterPro" id="IPR037066">
    <property type="entry name" value="Plug_dom_sf"/>
</dbReference>
<feature type="chain" id="PRO_5046061254" evidence="8">
    <location>
        <begin position="20"/>
        <end position="806"/>
    </location>
</feature>
<proteinExistence type="inferred from homology"/>
<name>A0ABP9HFG6_9FLAO</name>
<comment type="caution">
    <text evidence="11">The sequence shown here is derived from an EMBL/GenBank/DDBJ whole genome shotgun (WGS) entry which is preliminary data.</text>
</comment>
<evidence type="ECO:0000256" key="7">
    <source>
        <dbReference type="PROSITE-ProRule" id="PRU01360"/>
    </source>
</evidence>
<keyword evidence="6 7" id="KW-0998">Cell outer membrane</keyword>
<keyword evidence="8" id="KW-0732">Signal</keyword>
<dbReference type="Gene3D" id="2.170.130.10">
    <property type="entry name" value="TonB-dependent receptor, plug domain"/>
    <property type="match status" value="1"/>
</dbReference>
<dbReference type="Pfam" id="PF07715">
    <property type="entry name" value="Plug"/>
    <property type="match status" value="1"/>
</dbReference>
<evidence type="ECO:0000313" key="11">
    <source>
        <dbReference type="EMBL" id="GAA4969785.1"/>
    </source>
</evidence>
<feature type="signal peptide" evidence="8">
    <location>
        <begin position="1"/>
        <end position="19"/>
    </location>
</feature>
<evidence type="ECO:0000256" key="1">
    <source>
        <dbReference type="ARBA" id="ARBA00004571"/>
    </source>
</evidence>
<keyword evidence="2 7" id="KW-0813">Transport</keyword>
<dbReference type="Gene3D" id="2.60.40.1120">
    <property type="entry name" value="Carboxypeptidase-like, regulatory domain"/>
    <property type="match status" value="1"/>
</dbReference>
<accession>A0ABP9HFG6</accession>
<dbReference type="RefSeq" id="WP_345167799.1">
    <property type="nucleotide sequence ID" value="NZ_BAABJK010000006.1"/>
</dbReference>
<reference evidence="12" key="1">
    <citation type="journal article" date="2019" name="Int. J. Syst. Evol. Microbiol.">
        <title>The Global Catalogue of Microorganisms (GCM) 10K type strain sequencing project: providing services to taxonomists for standard genome sequencing and annotation.</title>
        <authorList>
            <consortium name="The Broad Institute Genomics Platform"/>
            <consortium name="The Broad Institute Genome Sequencing Center for Infectious Disease"/>
            <person name="Wu L."/>
            <person name="Ma J."/>
        </authorList>
    </citation>
    <scope>NUCLEOTIDE SEQUENCE [LARGE SCALE GENOMIC DNA]</scope>
    <source>
        <strain evidence="12">JCM 18287</strain>
    </source>
</reference>
<evidence type="ECO:0000256" key="2">
    <source>
        <dbReference type="ARBA" id="ARBA00022448"/>
    </source>
</evidence>
<dbReference type="Pfam" id="PF13715">
    <property type="entry name" value="CarbopepD_reg_2"/>
    <property type="match status" value="1"/>
</dbReference>
<dbReference type="InterPro" id="IPR041700">
    <property type="entry name" value="OMP_b-brl_3"/>
</dbReference>
<evidence type="ECO:0000256" key="6">
    <source>
        <dbReference type="ARBA" id="ARBA00023237"/>
    </source>
</evidence>
<keyword evidence="4 7" id="KW-0812">Transmembrane</keyword>
<dbReference type="SUPFAM" id="SSF56935">
    <property type="entry name" value="Porins"/>
    <property type="match status" value="1"/>
</dbReference>
<dbReference type="InterPro" id="IPR008969">
    <property type="entry name" value="CarboxyPept-like_regulatory"/>
</dbReference>
<dbReference type="InterPro" id="IPR012910">
    <property type="entry name" value="Plug_dom"/>
</dbReference>
<keyword evidence="3 7" id="KW-1134">Transmembrane beta strand</keyword>
<dbReference type="InterPro" id="IPR036942">
    <property type="entry name" value="Beta-barrel_TonB_sf"/>
</dbReference>
<evidence type="ECO:0000256" key="3">
    <source>
        <dbReference type="ARBA" id="ARBA00022452"/>
    </source>
</evidence>
<evidence type="ECO:0000259" key="10">
    <source>
        <dbReference type="Pfam" id="PF14905"/>
    </source>
</evidence>
<dbReference type="PANTHER" id="PTHR40980:SF4">
    <property type="entry name" value="TONB-DEPENDENT RECEPTOR-LIKE BETA-BARREL DOMAIN-CONTAINING PROTEIN"/>
    <property type="match status" value="1"/>
</dbReference>
<keyword evidence="12" id="KW-1185">Reference proteome</keyword>
<comment type="subcellular location">
    <subcellularLocation>
        <location evidence="1 7">Cell outer membrane</location>
        <topology evidence="1 7">Multi-pass membrane protein</topology>
    </subcellularLocation>
</comment>
<evidence type="ECO:0000256" key="8">
    <source>
        <dbReference type="SAM" id="SignalP"/>
    </source>
</evidence>
<comment type="similarity">
    <text evidence="7">Belongs to the TonB-dependent receptor family.</text>
</comment>
<dbReference type="InterPro" id="IPR039426">
    <property type="entry name" value="TonB-dep_rcpt-like"/>
</dbReference>
<dbReference type="Pfam" id="PF14905">
    <property type="entry name" value="OMP_b-brl_3"/>
    <property type="match status" value="1"/>
</dbReference>
<feature type="domain" description="TonB-dependent receptor plug" evidence="9">
    <location>
        <begin position="148"/>
        <end position="226"/>
    </location>
</feature>
<sequence>MKYFFLIFFSVLSTNILFADPNPSNVKNRIIKGKVIDAETNLPLEYATVSLFSLTQQKIVDGTITDINGDFEIKVSEDIYDIKIEYISYKSFVIEKKKIDSNFDLGTVSLYLNLESLAEVEIIAEKTTVEVRLDKKIYNVGKDLTVRGGNVSDVLDNVPSVSVDAEGTIALRGNDNVRILINGKPSGLVGLDSSEALRQLPAEAIEKVEVITSPSARYEAEGTAGILNIILRRSKLQGFNGAITANVGHPDRAGLSGNINFRTGDLNIFNTLSYRYNESPGYWYSTTTFKSTGNILDERRDWTETSKGITNNFGIEWYINESSSITTAMVYSDNGGGRNSINNLLQFDSNLNLTSESLRIDPQDRDSKNIQYSFNYTKNFKTSGHKLTFDFQFEDNERNEFSLINVDGTDTDILDQDIDDSKIFLRTDYVLPLGENSQFEIGYRGDYNDSKTDYRVELLNTNTNMFEVDTGLTNVFNFRNYIHAAYMQFGSKVDKFSYLLGLRMENTQLTLDQPTSGDFEKRNFTGLFPTVNLTYEFDDDENLTLGFNRRLSRPWSFFLNPYPSRSSITNIFQGEPGLNPTYSSQIDLGYLNRFNKFVLSSSAYYQRSTNIIKFVSRNTGDFVDVGGRSTPVVLRTPSNIATENRYGFEFNLTYSPSRKWRVNTDFNLFNSIIEGEFNGNNFDSENVSWTVRLNNKLTIFKDIDWQTNLNYRGPTLDAQNTRDGVLAVDLAFSKDLFKEKASIAFNISDLFNSRAFTGTVDTEDFITERELRYRGVRTYNLSFTYRFNQKKKQEFQRNFSGGDIDI</sequence>
<protein>
    <submittedName>
        <fullName evidence="11">Outer membrane beta-barrel family protein</fullName>
    </submittedName>
</protein>
<dbReference type="Proteomes" id="UP001501692">
    <property type="component" value="Unassembled WGS sequence"/>
</dbReference>
<gene>
    <name evidence="11" type="ORF">GCM10023315_19450</name>
</gene>
<evidence type="ECO:0000256" key="4">
    <source>
        <dbReference type="ARBA" id="ARBA00022692"/>
    </source>
</evidence>
<dbReference type="EMBL" id="BAABJK010000006">
    <property type="protein sequence ID" value="GAA4969785.1"/>
    <property type="molecule type" value="Genomic_DNA"/>
</dbReference>
<evidence type="ECO:0000256" key="5">
    <source>
        <dbReference type="ARBA" id="ARBA00023136"/>
    </source>
</evidence>
<dbReference type="Gene3D" id="2.40.170.20">
    <property type="entry name" value="TonB-dependent receptor, beta-barrel domain"/>
    <property type="match status" value="1"/>
</dbReference>
<dbReference type="PROSITE" id="PS52016">
    <property type="entry name" value="TONB_DEPENDENT_REC_3"/>
    <property type="match status" value="1"/>
</dbReference>
<organism evidence="11 12">
    <name type="scientific">Algibacter aquimarinus</name>
    <dbReference type="NCBI Taxonomy" id="1136748"/>
    <lineage>
        <taxon>Bacteria</taxon>
        <taxon>Pseudomonadati</taxon>
        <taxon>Bacteroidota</taxon>
        <taxon>Flavobacteriia</taxon>
        <taxon>Flavobacteriales</taxon>
        <taxon>Flavobacteriaceae</taxon>
        <taxon>Algibacter</taxon>
    </lineage>
</organism>
<feature type="domain" description="Outer membrane protein beta-barrel" evidence="10">
    <location>
        <begin position="378"/>
        <end position="785"/>
    </location>
</feature>
<evidence type="ECO:0000313" key="12">
    <source>
        <dbReference type="Proteomes" id="UP001501692"/>
    </source>
</evidence>
<evidence type="ECO:0000259" key="9">
    <source>
        <dbReference type="Pfam" id="PF07715"/>
    </source>
</evidence>